<dbReference type="InterPro" id="IPR007504">
    <property type="entry name" value="H/ACA_rnp_Gar1/Naf1"/>
</dbReference>
<dbReference type="Proteomes" id="UP000807342">
    <property type="component" value="Unassembled WGS sequence"/>
</dbReference>
<dbReference type="GO" id="GO:0001522">
    <property type="term" value="P:pseudouridine synthesis"/>
    <property type="evidence" value="ECO:0007669"/>
    <property type="project" value="InterPro"/>
</dbReference>
<comment type="caution">
    <text evidence="10">The sequence shown here is derived from an EMBL/GenBank/DDBJ whole genome shotgun (WGS) entry which is preliminary data.</text>
</comment>
<protein>
    <recommendedName>
        <fullName evidence="3">H/ACA ribonucleoprotein complex non-core subunit NAF1</fullName>
    </recommendedName>
</protein>
<evidence type="ECO:0000256" key="3">
    <source>
        <dbReference type="ARBA" id="ARBA00021438"/>
    </source>
</evidence>
<evidence type="ECO:0000313" key="11">
    <source>
        <dbReference type="Proteomes" id="UP000807342"/>
    </source>
</evidence>
<name>A0A9P5XMH1_9AGAR</name>
<comment type="similarity">
    <text evidence="2">Belongs to the NAF1 family.</text>
</comment>
<evidence type="ECO:0000256" key="1">
    <source>
        <dbReference type="ARBA" id="ARBA00004123"/>
    </source>
</evidence>
<feature type="compositionally biased region" description="Acidic residues" evidence="9">
    <location>
        <begin position="260"/>
        <end position="271"/>
    </location>
</feature>
<feature type="compositionally biased region" description="Low complexity" evidence="9">
    <location>
        <begin position="73"/>
        <end position="90"/>
    </location>
</feature>
<dbReference type="Gene3D" id="2.40.10.230">
    <property type="entry name" value="Probable tRNA pseudouridine synthase domain"/>
    <property type="match status" value="1"/>
</dbReference>
<dbReference type="PANTHER" id="PTHR31633">
    <property type="entry name" value="H/ACA RIBONUCLEOPROTEIN COMPLEX NON-CORE SUBUNIT NAF1"/>
    <property type="match status" value="1"/>
</dbReference>
<comment type="subcellular location">
    <subcellularLocation>
        <location evidence="1">Nucleus</location>
    </subcellularLocation>
</comment>
<feature type="region of interest" description="Disordered" evidence="9">
    <location>
        <begin position="278"/>
        <end position="448"/>
    </location>
</feature>
<keyword evidence="11" id="KW-1185">Reference proteome</keyword>
<gene>
    <name evidence="10" type="ORF">P691DRAFT_657042</name>
</gene>
<evidence type="ECO:0000313" key="10">
    <source>
        <dbReference type="EMBL" id="KAF9454202.1"/>
    </source>
</evidence>
<evidence type="ECO:0000256" key="6">
    <source>
        <dbReference type="ARBA" id="ARBA00022553"/>
    </source>
</evidence>
<proteinExistence type="inferred from homology"/>
<accession>A0A9P5XMH1</accession>
<evidence type="ECO:0000256" key="8">
    <source>
        <dbReference type="ARBA" id="ARBA00023242"/>
    </source>
</evidence>
<dbReference type="GO" id="GO:0003723">
    <property type="term" value="F:RNA binding"/>
    <property type="evidence" value="ECO:0007669"/>
    <property type="project" value="UniProtKB-KW"/>
</dbReference>
<feature type="region of interest" description="Disordered" evidence="9">
    <location>
        <begin position="252"/>
        <end position="271"/>
    </location>
</feature>
<evidence type="ECO:0000256" key="4">
    <source>
        <dbReference type="ARBA" id="ARBA00022517"/>
    </source>
</evidence>
<dbReference type="GO" id="GO:0005634">
    <property type="term" value="C:nucleus"/>
    <property type="evidence" value="ECO:0007669"/>
    <property type="project" value="UniProtKB-SubCell"/>
</dbReference>
<evidence type="ECO:0000256" key="7">
    <source>
        <dbReference type="ARBA" id="ARBA00022884"/>
    </source>
</evidence>
<dbReference type="InterPro" id="IPR038664">
    <property type="entry name" value="Gar1/Naf1_Cbf5-bd_sf"/>
</dbReference>
<organism evidence="10 11">
    <name type="scientific">Macrolepiota fuliginosa MF-IS2</name>
    <dbReference type="NCBI Taxonomy" id="1400762"/>
    <lineage>
        <taxon>Eukaryota</taxon>
        <taxon>Fungi</taxon>
        <taxon>Dikarya</taxon>
        <taxon>Basidiomycota</taxon>
        <taxon>Agaricomycotina</taxon>
        <taxon>Agaricomycetes</taxon>
        <taxon>Agaricomycetidae</taxon>
        <taxon>Agaricales</taxon>
        <taxon>Agaricineae</taxon>
        <taxon>Agaricaceae</taxon>
        <taxon>Macrolepiota</taxon>
    </lineage>
</organism>
<feature type="compositionally biased region" description="Low complexity" evidence="9">
    <location>
        <begin position="291"/>
        <end position="305"/>
    </location>
</feature>
<keyword evidence="7" id="KW-0694">RNA-binding</keyword>
<dbReference type="InterPro" id="IPR009000">
    <property type="entry name" value="Transl_B-barrel_sf"/>
</dbReference>
<dbReference type="PANTHER" id="PTHR31633:SF1">
    <property type="entry name" value="H_ACA RIBONUCLEOPROTEIN COMPLEX NON-CORE SUBUNIT NAF1"/>
    <property type="match status" value="1"/>
</dbReference>
<evidence type="ECO:0000256" key="5">
    <source>
        <dbReference type="ARBA" id="ARBA00022552"/>
    </source>
</evidence>
<sequence length="565" mass="62126">MATFKVPQTLPQDLLLISEFVNLPEEQKQKPAALEQEDDVASSGSENESEEEIEKDLTALPDDEEGDDKKPIPSDFSSSSETDSSISGTESEVEEQIQTVKPKAPVADFEDDEDPVSTTNTYPQTKNEVVDAAVTIPDLEQVEADEQLEKVGEIMSIVDNVVIIKGLASGYANRGSASALDSDTLLVFGDRKVMGYIYETFGPTSQPLYQVRFNQTFPLDSGKVQVGRDVFHVPRRSHFVFVNRLEHFKGSDASNVHDEEPADDELEFSDDEAEAAYRSRLKRKRAESRTRSVSSSRQSTPTPSQMRDQDMMTESILSKSAYDEHGPYDLDYGASSSRPAPKPYDDPYSDAYNTPKLKESIGTSDYQLRIEAEHTRPSASGSSGRGPSRSGDGRGRGRGRGRGKRGTNVMRGSFGREDHRVPSDNGLGNEEYDPRMPYESPPSPYLQEQNNYAFNSVASANTNPNATWGYPNQVFGQSQNQQSYMYPSPSYHAPHVQPSTFVQPHINPRFASAFGFQMAPNTSTFAQGSPGSIAPPPISTPSQGWADQWSVPVTDASTPKGEPPS</sequence>
<dbReference type="GO" id="GO:0000493">
    <property type="term" value="P:box H/ACA snoRNP assembly"/>
    <property type="evidence" value="ECO:0007669"/>
    <property type="project" value="InterPro"/>
</dbReference>
<feature type="region of interest" description="Disordered" evidence="9">
    <location>
        <begin position="27"/>
        <end position="122"/>
    </location>
</feature>
<dbReference type="InterPro" id="IPR040309">
    <property type="entry name" value="Naf1"/>
</dbReference>
<keyword evidence="8" id="KW-0539">Nucleus</keyword>
<dbReference type="GO" id="GO:0005732">
    <property type="term" value="C:sno(s)RNA-containing ribonucleoprotein complex"/>
    <property type="evidence" value="ECO:0007669"/>
    <property type="project" value="InterPro"/>
</dbReference>
<feature type="region of interest" description="Disordered" evidence="9">
    <location>
        <begin position="520"/>
        <end position="565"/>
    </location>
</feature>
<feature type="compositionally biased region" description="Low complexity" evidence="9">
    <location>
        <begin position="377"/>
        <end position="390"/>
    </location>
</feature>
<reference evidence="10" key="1">
    <citation type="submission" date="2020-11" db="EMBL/GenBank/DDBJ databases">
        <authorList>
            <consortium name="DOE Joint Genome Institute"/>
            <person name="Ahrendt S."/>
            <person name="Riley R."/>
            <person name="Andreopoulos W."/>
            <person name="Labutti K."/>
            <person name="Pangilinan J."/>
            <person name="Ruiz-Duenas F.J."/>
            <person name="Barrasa J.M."/>
            <person name="Sanchez-Garcia M."/>
            <person name="Camarero S."/>
            <person name="Miyauchi S."/>
            <person name="Serrano A."/>
            <person name="Linde D."/>
            <person name="Babiker R."/>
            <person name="Drula E."/>
            <person name="Ayuso-Fernandez I."/>
            <person name="Pacheco R."/>
            <person name="Padilla G."/>
            <person name="Ferreira P."/>
            <person name="Barriuso J."/>
            <person name="Kellner H."/>
            <person name="Castanera R."/>
            <person name="Alfaro M."/>
            <person name="Ramirez L."/>
            <person name="Pisabarro A.G."/>
            <person name="Kuo A."/>
            <person name="Tritt A."/>
            <person name="Lipzen A."/>
            <person name="He G."/>
            <person name="Yan M."/>
            <person name="Ng V."/>
            <person name="Cullen D."/>
            <person name="Martin F."/>
            <person name="Rosso M.-N."/>
            <person name="Henrissat B."/>
            <person name="Hibbett D."/>
            <person name="Martinez A.T."/>
            <person name="Grigoriev I.V."/>
        </authorList>
    </citation>
    <scope>NUCLEOTIDE SEQUENCE</scope>
    <source>
        <strain evidence="10">MF-IS2</strain>
    </source>
</reference>
<evidence type="ECO:0000256" key="9">
    <source>
        <dbReference type="SAM" id="MobiDB-lite"/>
    </source>
</evidence>
<dbReference type="GO" id="GO:0006364">
    <property type="term" value="P:rRNA processing"/>
    <property type="evidence" value="ECO:0007669"/>
    <property type="project" value="UniProtKB-KW"/>
</dbReference>
<evidence type="ECO:0000256" key="2">
    <source>
        <dbReference type="ARBA" id="ARBA00009801"/>
    </source>
</evidence>
<dbReference type="OrthoDB" id="21550at2759"/>
<keyword evidence="5" id="KW-0698">rRNA processing</keyword>
<dbReference type="Pfam" id="PF04410">
    <property type="entry name" value="Gar1"/>
    <property type="match status" value="1"/>
</dbReference>
<dbReference type="AlphaFoldDB" id="A0A9P5XMH1"/>
<keyword evidence="6" id="KW-0597">Phosphoprotein</keyword>
<dbReference type="EMBL" id="MU151056">
    <property type="protein sequence ID" value="KAF9454202.1"/>
    <property type="molecule type" value="Genomic_DNA"/>
</dbReference>
<dbReference type="SUPFAM" id="SSF50447">
    <property type="entry name" value="Translation proteins"/>
    <property type="match status" value="1"/>
</dbReference>
<feature type="compositionally biased region" description="Basic residues" evidence="9">
    <location>
        <begin position="396"/>
        <end position="405"/>
    </location>
</feature>
<keyword evidence="4" id="KW-0690">Ribosome biogenesis</keyword>